<dbReference type="AlphaFoldDB" id="A0A0F7ZQV1"/>
<evidence type="ECO:0000313" key="1">
    <source>
        <dbReference type="EMBL" id="KJZ68503.1"/>
    </source>
</evidence>
<organism evidence="1 2">
    <name type="scientific">Hirsutella minnesotensis 3608</name>
    <dbReference type="NCBI Taxonomy" id="1043627"/>
    <lineage>
        <taxon>Eukaryota</taxon>
        <taxon>Fungi</taxon>
        <taxon>Dikarya</taxon>
        <taxon>Ascomycota</taxon>
        <taxon>Pezizomycotina</taxon>
        <taxon>Sordariomycetes</taxon>
        <taxon>Hypocreomycetidae</taxon>
        <taxon>Hypocreales</taxon>
        <taxon>Ophiocordycipitaceae</taxon>
        <taxon>Hirsutella</taxon>
    </lineage>
</organism>
<sequence length="94" mass="9888">MRKIVSAAEDQIGRMEIIYEYALPPWTSRIPAVVEDDATKAVGAANEVQGIMITTSTSQKNGMVGMGGVVCSLDRGCPGNRLASFSVTVGPADE</sequence>
<dbReference type="OrthoDB" id="5243754at2759"/>
<reference evidence="1 2" key="1">
    <citation type="journal article" date="2014" name="Genome Biol. Evol.">
        <title>Comparative genomics and transcriptomics analyses reveal divergent lifestyle features of nematode endoparasitic fungus Hirsutella minnesotensis.</title>
        <authorList>
            <person name="Lai Y."/>
            <person name="Liu K."/>
            <person name="Zhang X."/>
            <person name="Zhang X."/>
            <person name="Li K."/>
            <person name="Wang N."/>
            <person name="Shu C."/>
            <person name="Wu Y."/>
            <person name="Wang C."/>
            <person name="Bushley K.E."/>
            <person name="Xiang M."/>
            <person name="Liu X."/>
        </authorList>
    </citation>
    <scope>NUCLEOTIDE SEQUENCE [LARGE SCALE GENOMIC DNA]</scope>
    <source>
        <strain evidence="1 2">3608</strain>
    </source>
</reference>
<keyword evidence="2" id="KW-1185">Reference proteome</keyword>
<gene>
    <name evidence="1" type="ORF">HIM_12104</name>
</gene>
<proteinExistence type="predicted"/>
<accession>A0A0F7ZQV1</accession>
<protein>
    <submittedName>
        <fullName evidence="1">Uncharacterized protein</fullName>
    </submittedName>
</protein>
<dbReference type="Proteomes" id="UP000054481">
    <property type="component" value="Unassembled WGS sequence"/>
</dbReference>
<name>A0A0F7ZQV1_9HYPO</name>
<evidence type="ECO:0000313" key="2">
    <source>
        <dbReference type="Proteomes" id="UP000054481"/>
    </source>
</evidence>
<dbReference type="EMBL" id="KQ030876">
    <property type="protein sequence ID" value="KJZ68503.1"/>
    <property type="molecule type" value="Genomic_DNA"/>
</dbReference>